<dbReference type="InterPro" id="IPR036388">
    <property type="entry name" value="WH-like_DNA-bd_sf"/>
</dbReference>
<proteinExistence type="predicted"/>
<accession>A0A2K9NQY8</accession>
<dbReference type="PROSITE" id="PS51197">
    <property type="entry name" value="HTH_RRF2_2"/>
    <property type="match status" value="1"/>
</dbReference>
<dbReference type="KEGG" id="bsto:C0V70_07465"/>
<evidence type="ECO:0000313" key="2">
    <source>
        <dbReference type="Proteomes" id="UP000235584"/>
    </source>
</evidence>
<dbReference type="PANTHER" id="PTHR33221">
    <property type="entry name" value="WINGED HELIX-TURN-HELIX TRANSCRIPTIONAL REGULATOR, RRF2 FAMILY"/>
    <property type="match status" value="1"/>
</dbReference>
<evidence type="ECO:0000313" key="1">
    <source>
        <dbReference type="EMBL" id="AUN97946.1"/>
    </source>
</evidence>
<keyword evidence="2" id="KW-1185">Reference proteome</keyword>
<protein>
    <submittedName>
        <fullName evidence="1">Rrf2 family transcriptional regulator</fullName>
    </submittedName>
</protein>
<name>A0A2K9NQY8_BACTC</name>
<dbReference type="InterPro" id="IPR000944">
    <property type="entry name" value="Tscrpt_reg_Rrf2"/>
</dbReference>
<gene>
    <name evidence="1" type="ORF">C0V70_07465</name>
</gene>
<dbReference type="Proteomes" id="UP000235584">
    <property type="component" value="Chromosome"/>
</dbReference>
<dbReference type="SUPFAM" id="SSF46785">
    <property type="entry name" value="Winged helix' DNA-binding domain"/>
    <property type="match status" value="1"/>
</dbReference>
<dbReference type="NCBIfam" id="TIGR00738">
    <property type="entry name" value="rrf2_super"/>
    <property type="match status" value="1"/>
</dbReference>
<dbReference type="EMBL" id="CP025704">
    <property type="protein sequence ID" value="AUN97946.1"/>
    <property type="molecule type" value="Genomic_DNA"/>
</dbReference>
<dbReference type="GO" id="GO:0003700">
    <property type="term" value="F:DNA-binding transcription factor activity"/>
    <property type="evidence" value="ECO:0007669"/>
    <property type="project" value="TreeGrafter"/>
</dbReference>
<organism evidence="1 2">
    <name type="scientific">Bacteriovorax stolpii</name>
    <name type="common">Bdellovibrio stolpii</name>
    <dbReference type="NCBI Taxonomy" id="960"/>
    <lineage>
        <taxon>Bacteria</taxon>
        <taxon>Pseudomonadati</taxon>
        <taxon>Bdellovibrionota</taxon>
        <taxon>Bacteriovoracia</taxon>
        <taxon>Bacteriovoracales</taxon>
        <taxon>Bacteriovoracaceae</taxon>
        <taxon>Bacteriovorax</taxon>
    </lineage>
</organism>
<dbReference type="PANTHER" id="PTHR33221:SF15">
    <property type="entry name" value="HTH-TYPE TRANSCRIPTIONAL REGULATOR YWGB-RELATED"/>
    <property type="match status" value="1"/>
</dbReference>
<dbReference type="Pfam" id="PF02082">
    <property type="entry name" value="Rrf2"/>
    <property type="match status" value="1"/>
</dbReference>
<dbReference type="InterPro" id="IPR036390">
    <property type="entry name" value="WH_DNA-bd_sf"/>
</dbReference>
<sequence>MTMLKINKKVEYALMALKFMADKNDSTPLVSAREICDAFNTPFDTTAKVMQVMNNHDILTSVKGIKGGYHLNKPLSSITYMELVRMIEGKEEIGRMCTNHKGTCELLGKCNISTPVENLNRKLNSFLESLTLAELLQGTEFNVPNRLVDGLEVQQ</sequence>
<dbReference type="Gene3D" id="1.10.10.10">
    <property type="entry name" value="Winged helix-like DNA-binding domain superfamily/Winged helix DNA-binding domain"/>
    <property type="match status" value="1"/>
</dbReference>
<dbReference type="OrthoDB" id="9811705at2"/>
<dbReference type="GO" id="GO:0005829">
    <property type="term" value="C:cytosol"/>
    <property type="evidence" value="ECO:0007669"/>
    <property type="project" value="TreeGrafter"/>
</dbReference>
<dbReference type="AlphaFoldDB" id="A0A2K9NQY8"/>
<reference evidence="1 2" key="1">
    <citation type="submission" date="2018-01" db="EMBL/GenBank/DDBJ databases">
        <title>Complete genome sequence of Bacteriovorax stolpii DSM12778.</title>
        <authorList>
            <person name="Tang B."/>
            <person name="Chang J."/>
        </authorList>
    </citation>
    <scope>NUCLEOTIDE SEQUENCE [LARGE SCALE GENOMIC DNA]</scope>
    <source>
        <strain evidence="1 2">DSM 12778</strain>
    </source>
</reference>